<sequence length="277" mass="31045">MMTSATAAFLGTPELLEALFLQCDMRSLLTSVQRVCRQWREIAASSPAVQAHLYFRPAIPNRSSDSSNSNSATSNNPLLAEVFPPFFEPFAINTSEGFWGRAEIRALPLARRPAAFMREDASWRAMHVRQPPPRALGVVMPTENYSVVYERRPGEAVVRMGELYDHVIRALTMPGQRWRILWRGSGAGVGEGAGLGPALLLESHTTLLQEFNAACTKELLREVDIVLVRTSDPLRSVAILPSDRDFMAQFTHPARQLDFTPPTRVRGKMSRREQREL</sequence>
<name>A0AAN9UG26_9PEZI</name>
<gene>
    <name evidence="2" type="ORF">SLS62_009557</name>
</gene>
<organism evidence="2 3">
    <name type="scientific">Diatrype stigma</name>
    <dbReference type="NCBI Taxonomy" id="117547"/>
    <lineage>
        <taxon>Eukaryota</taxon>
        <taxon>Fungi</taxon>
        <taxon>Dikarya</taxon>
        <taxon>Ascomycota</taxon>
        <taxon>Pezizomycotina</taxon>
        <taxon>Sordariomycetes</taxon>
        <taxon>Xylariomycetidae</taxon>
        <taxon>Xylariales</taxon>
        <taxon>Diatrypaceae</taxon>
        <taxon>Diatrype</taxon>
    </lineage>
</organism>
<proteinExistence type="predicted"/>
<accession>A0AAN9UG26</accession>
<dbReference type="Proteomes" id="UP001320420">
    <property type="component" value="Unassembled WGS sequence"/>
</dbReference>
<keyword evidence="3" id="KW-1185">Reference proteome</keyword>
<dbReference type="AlphaFoldDB" id="A0AAN9UG26"/>
<dbReference type="SUPFAM" id="SSF81383">
    <property type="entry name" value="F-box domain"/>
    <property type="match status" value="1"/>
</dbReference>
<evidence type="ECO:0000313" key="2">
    <source>
        <dbReference type="EMBL" id="KAK7746097.1"/>
    </source>
</evidence>
<protein>
    <recommendedName>
        <fullName evidence="4">F-box domain-containing protein</fullName>
    </recommendedName>
</protein>
<dbReference type="InterPro" id="IPR036047">
    <property type="entry name" value="F-box-like_dom_sf"/>
</dbReference>
<evidence type="ECO:0000313" key="3">
    <source>
        <dbReference type="Proteomes" id="UP001320420"/>
    </source>
</evidence>
<evidence type="ECO:0000256" key="1">
    <source>
        <dbReference type="SAM" id="MobiDB-lite"/>
    </source>
</evidence>
<dbReference type="EMBL" id="JAKJXP020000102">
    <property type="protein sequence ID" value="KAK7746097.1"/>
    <property type="molecule type" value="Genomic_DNA"/>
</dbReference>
<comment type="caution">
    <text evidence="2">The sequence shown here is derived from an EMBL/GenBank/DDBJ whole genome shotgun (WGS) entry which is preliminary data.</text>
</comment>
<feature type="region of interest" description="Disordered" evidence="1">
    <location>
        <begin position="257"/>
        <end position="277"/>
    </location>
</feature>
<reference evidence="2 3" key="1">
    <citation type="submission" date="2024-02" db="EMBL/GenBank/DDBJ databases">
        <title>De novo assembly and annotation of 12 fungi associated with fruit tree decline syndrome in Ontario, Canada.</title>
        <authorList>
            <person name="Sulman M."/>
            <person name="Ellouze W."/>
            <person name="Ilyukhin E."/>
        </authorList>
    </citation>
    <scope>NUCLEOTIDE SEQUENCE [LARGE SCALE GENOMIC DNA]</scope>
    <source>
        <strain evidence="2 3">M11/M66-122</strain>
    </source>
</reference>
<evidence type="ECO:0008006" key="4">
    <source>
        <dbReference type="Google" id="ProtNLM"/>
    </source>
</evidence>